<evidence type="ECO:0000313" key="2">
    <source>
        <dbReference type="EMBL" id="BES94492.1"/>
    </source>
</evidence>
<accession>A0ABN7AVL4</accession>
<feature type="region of interest" description="Disordered" evidence="1">
    <location>
        <begin position="1"/>
        <end position="23"/>
    </location>
</feature>
<sequence length="117" mass="12986">MVLASQHSRFSRPSLNHKSQSQLGGIGTALRRRTSWNHPSDVCSVRAQTSSIMFLDPLVLRKGNNPRLVHLNLGLMCLQCSPAHIPIILSEHGLFGGNLKRVNLFLVSFQFSIPEPC</sequence>
<keyword evidence="3" id="KW-1185">Reference proteome</keyword>
<gene>
    <name evidence="2" type="ORF">NTJ_07301</name>
</gene>
<name>A0ABN7AVL4_9HEMI</name>
<evidence type="ECO:0000313" key="3">
    <source>
        <dbReference type="Proteomes" id="UP001307889"/>
    </source>
</evidence>
<organism evidence="2 3">
    <name type="scientific">Nesidiocoris tenuis</name>
    <dbReference type="NCBI Taxonomy" id="355587"/>
    <lineage>
        <taxon>Eukaryota</taxon>
        <taxon>Metazoa</taxon>
        <taxon>Ecdysozoa</taxon>
        <taxon>Arthropoda</taxon>
        <taxon>Hexapoda</taxon>
        <taxon>Insecta</taxon>
        <taxon>Pterygota</taxon>
        <taxon>Neoptera</taxon>
        <taxon>Paraneoptera</taxon>
        <taxon>Hemiptera</taxon>
        <taxon>Heteroptera</taxon>
        <taxon>Panheteroptera</taxon>
        <taxon>Cimicomorpha</taxon>
        <taxon>Miridae</taxon>
        <taxon>Dicyphina</taxon>
        <taxon>Nesidiocoris</taxon>
    </lineage>
</organism>
<evidence type="ECO:0000256" key="1">
    <source>
        <dbReference type="SAM" id="MobiDB-lite"/>
    </source>
</evidence>
<dbReference type="Proteomes" id="UP001307889">
    <property type="component" value="Chromosome 5"/>
</dbReference>
<reference evidence="2 3" key="1">
    <citation type="submission" date="2023-09" db="EMBL/GenBank/DDBJ databases">
        <title>Nesidiocoris tenuis whole genome shotgun sequence.</title>
        <authorList>
            <person name="Shibata T."/>
            <person name="Shimoda M."/>
            <person name="Kobayashi T."/>
            <person name="Uehara T."/>
        </authorList>
    </citation>
    <scope>NUCLEOTIDE SEQUENCE [LARGE SCALE GENOMIC DNA]</scope>
    <source>
        <strain evidence="2 3">Japan</strain>
    </source>
</reference>
<dbReference type="EMBL" id="AP028913">
    <property type="protein sequence ID" value="BES94492.1"/>
    <property type="molecule type" value="Genomic_DNA"/>
</dbReference>
<proteinExistence type="predicted"/>
<protein>
    <submittedName>
        <fullName evidence="2">Uncharacterized protein</fullName>
    </submittedName>
</protein>